<dbReference type="GO" id="GO:0008270">
    <property type="term" value="F:zinc ion binding"/>
    <property type="evidence" value="ECO:0007669"/>
    <property type="project" value="InterPro"/>
</dbReference>
<gene>
    <name evidence="8" type="ordered locus">MODMU_4092</name>
</gene>
<feature type="region of interest" description="Disordered" evidence="5">
    <location>
        <begin position="98"/>
        <end position="121"/>
    </location>
</feature>
<evidence type="ECO:0000313" key="8">
    <source>
        <dbReference type="EMBL" id="CCH89493.1"/>
    </source>
</evidence>
<protein>
    <submittedName>
        <fullName evidence="8">Peptidase metallopeptidase</fullName>
    </submittedName>
</protein>
<proteinExistence type="predicted"/>
<keyword evidence="4" id="KW-0862">Zinc</keyword>
<sequence length="319" mass="33411">MGENVRRQYDQERTLPSSPTGRVPQWVLDEATGRAAPPEPWRSWAPTEPRRARRRRNWTGVGGAVLVVAIVVLGAAGTRFGLFADPAAIAGVSAAPDMPTPGADSSDDPLGTPLSPPAAGGSYDFLQQQDDGVTPVGYDPCRPVHYVVRPDNAPVGGEALIESAVARVSEVTGLQFVYDGATDEDLVDQRAPFQPDRYGDRWAPVLITWETVAEQPDFAADVAGLGGSLGTSAGDGPAVFVTGTVQLDAAEFADLATWPNGAAVARAIVLHELGHVVGLDHVDDPSQLMYPTTSAVLDFAPGDLTGLAQLGAGACEPRL</sequence>
<feature type="domain" description="Peptidase metallopeptidase" evidence="7">
    <location>
        <begin position="131"/>
        <end position="313"/>
    </location>
</feature>
<feature type="compositionally biased region" description="Basic and acidic residues" evidence="5">
    <location>
        <begin position="1"/>
        <end position="13"/>
    </location>
</feature>
<dbReference type="OMA" id="QPERYGD"/>
<accession>I4F1I0</accession>
<dbReference type="InterPro" id="IPR006026">
    <property type="entry name" value="Peptidase_Metallo"/>
</dbReference>
<feature type="region of interest" description="Disordered" evidence="5">
    <location>
        <begin position="1"/>
        <end position="54"/>
    </location>
</feature>
<feature type="transmembrane region" description="Helical" evidence="6">
    <location>
        <begin position="58"/>
        <end position="77"/>
    </location>
</feature>
<keyword evidence="2" id="KW-0479">Metal-binding</keyword>
<dbReference type="HOGENOM" id="CLU_055075_1_0_11"/>
<dbReference type="GO" id="GO:0006508">
    <property type="term" value="P:proteolysis"/>
    <property type="evidence" value="ECO:0007669"/>
    <property type="project" value="UniProtKB-KW"/>
</dbReference>
<dbReference type="InterPro" id="IPR024079">
    <property type="entry name" value="MetalloPept_cat_dom_sf"/>
</dbReference>
<dbReference type="eggNOG" id="COG5549">
    <property type="taxonomic scope" value="Bacteria"/>
</dbReference>
<dbReference type="PRINTS" id="PR00138">
    <property type="entry name" value="MATRIXIN"/>
</dbReference>
<dbReference type="EMBL" id="FO203431">
    <property type="protein sequence ID" value="CCH89493.1"/>
    <property type="molecule type" value="Genomic_DNA"/>
</dbReference>
<evidence type="ECO:0000256" key="2">
    <source>
        <dbReference type="ARBA" id="ARBA00022723"/>
    </source>
</evidence>
<dbReference type="OrthoDB" id="4297752at2"/>
<keyword evidence="6" id="KW-1133">Transmembrane helix</keyword>
<dbReference type="GO" id="GO:0031012">
    <property type="term" value="C:extracellular matrix"/>
    <property type="evidence" value="ECO:0007669"/>
    <property type="project" value="InterPro"/>
</dbReference>
<evidence type="ECO:0000259" key="7">
    <source>
        <dbReference type="SMART" id="SM00235"/>
    </source>
</evidence>
<keyword evidence="3" id="KW-0378">Hydrolase</keyword>
<evidence type="ECO:0000256" key="6">
    <source>
        <dbReference type="SAM" id="Phobius"/>
    </source>
</evidence>
<dbReference type="Proteomes" id="UP000006461">
    <property type="component" value="Chromosome"/>
</dbReference>
<dbReference type="SUPFAM" id="SSF55486">
    <property type="entry name" value="Metalloproteases ('zincins'), catalytic domain"/>
    <property type="match status" value="1"/>
</dbReference>
<dbReference type="STRING" id="477641.MODMU_4092"/>
<keyword evidence="6" id="KW-0472">Membrane</keyword>
<dbReference type="AlphaFoldDB" id="I4F1I0"/>
<dbReference type="InterPro" id="IPR001818">
    <property type="entry name" value="Pept_M10_metallopeptidase"/>
</dbReference>
<keyword evidence="6" id="KW-0812">Transmembrane</keyword>
<dbReference type="InterPro" id="IPR021190">
    <property type="entry name" value="Pept_M10A"/>
</dbReference>
<evidence type="ECO:0000256" key="5">
    <source>
        <dbReference type="SAM" id="MobiDB-lite"/>
    </source>
</evidence>
<evidence type="ECO:0000256" key="3">
    <source>
        <dbReference type="ARBA" id="ARBA00022801"/>
    </source>
</evidence>
<name>I4F1I0_MODI5</name>
<organism evidence="8 9">
    <name type="scientific">Modestobacter italicus (strain DSM 44449 / CECT 9708 / BC 501)</name>
    <dbReference type="NCBI Taxonomy" id="2732864"/>
    <lineage>
        <taxon>Bacteria</taxon>
        <taxon>Bacillati</taxon>
        <taxon>Actinomycetota</taxon>
        <taxon>Actinomycetes</taxon>
        <taxon>Geodermatophilales</taxon>
        <taxon>Geodermatophilaceae</taxon>
        <taxon>Modestobacter</taxon>
    </lineage>
</organism>
<evidence type="ECO:0000256" key="4">
    <source>
        <dbReference type="ARBA" id="ARBA00022833"/>
    </source>
</evidence>
<keyword evidence="9" id="KW-1185">Reference proteome</keyword>
<dbReference type="Pfam" id="PF00413">
    <property type="entry name" value="Peptidase_M10"/>
    <property type="match status" value="1"/>
</dbReference>
<evidence type="ECO:0000256" key="1">
    <source>
        <dbReference type="ARBA" id="ARBA00022670"/>
    </source>
</evidence>
<dbReference type="PATRIC" id="fig|477641.3.peg.3834"/>
<reference evidence="8 9" key="1">
    <citation type="journal article" date="2012" name="J. Bacteriol.">
        <title>Genome Sequence of Radiation-Resistant Modestobacter marinus Strain BC501, a Representative Actinobacterium That Thrives on Calcareous Stone Surfaces.</title>
        <authorList>
            <person name="Normand P."/>
            <person name="Gury J."/>
            <person name="Pujic P."/>
            <person name="Chouaia B."/>
            <person name="Crotti E."/>
            <person name="Brusetti L."/>
            <person name="Daffonchio D."/>
            <person name="Vacherie B."/>
            <person name="Barbe V."/>
            <person name="Medigue C."/>
            <person name="Calteau A."/>
            <person name="Ghodhbane-Gtari F."/>
            <person name="Essoussi I."/>
            <person name="Nouioui I."/>
            <person name="Abbassi-Ghozzi I."/>
            <person name="Gtari M."/>
        </authorList>
    </citation>
    <scope>NUCLEOTIDE SEQUENCE [LARGE SCALE GENOMIC DNA]</scope>
    <source>
        <strain evidence="9">BC 501</strain>
    </source>
</reference>
<dbReference type="GO" id="GO:0004222">
    <property type="term" value="F:metalloendopeptidase activity"/>
    <property type="evidence" value="ECO:0007669"/>
    <property type="project" value="InterPro"/>
</dbReference>
<evidence type="ECO:0000313" key="9">
    <source>
        <dbReference type="Proteomes" id="UP000006461"/>
    </source>
</evidence>
<dbReference type="Gene3D" id="3.40.390.10">
    <property type="entry name" value="Collagenase (Catalytic Domain)"/>
    <property type="match status" value="1"/>
</dbReference>
<keyword evidence="1" id="KW-0645">Protease</keyword>
<dbReference type="KEGG" id="mmar:MODMU_4092"/>
<dbReference type="SMART" id="SM00235">
    <property type="entry name" value="ZnMc"/>
    <property type="match status" value="1"/>
</dbReference>